<comment type="caution">
    <text evidence="3">The sequence shown here is derived from an EMBL/GenBank/DDBJ whole genome shotgun (WGS) entry which is preliminary data.</text>
</comment>
<proteinExistence type="predicted"/>
<dbReference type="Proteomes" id="UP001370490">
    <property type="component" value="Unassembled WGS sequence"/>
</dbReference>
<keyword evidence="1" id="KW-0106">Calcium</keyword>
<organism evidence="3 4">
    <name type="scientific">Dillenia turbinata</name>
    <dbReference type="NCBI Taxonomy" id="194707"/>
    <lineage>
        <taxon>Eukaryota</taxon>
        <taxon>Viridiplantae</taxon>
        <taxon>Streptophyta</taxon>
        <taxon>Embryophyta</taxon>
        <taxon>Tracheophyta</taxon>
        <taxon>Spermatophyta</taxon>
        <taxon>Magnoliopsida</taxon>
        <taxon>eudicotyledons</taxon>
        <taxon>Gunneridae</taxon>
        <taxon>Pentapetalae</taxon>
        <taxon>Dilleniales</taxon>
        <taxon>Dilleniaceae</taxon>
        <taxon>Dillenia</taxon>
    </lineage>
</organism>
<gene>
    <name evidence="3" type="ORF">RJ641_029125</name>
</gene>
<evidence type="ECO:0000313" key="3">
    <source>
        <dbReference type="EMBL" id="KAK6939594.1"/>
    </source>
</evidence>
<dbReference type="InterPro" id="IPR011992">
    <property type="entry name" value="EF-hand-dom_pair"/>
</dbReference>
<dbReference type="InterPro" id="IPR002048">
    <property type="entry name" value="EF_hand_dom"/>
</dbReference>
<accession>A0AAN8VT34</accession>
<sequence>MTSKDFKEYLLKILDKDNDGRLNAEEVRALKTKDAGFFTKLKQAWDLFWADKNRNGYIDDDIEFKRLEGFAPGLGITIV</sequence>
<evidence type="ECO:0000256" key="1">
    <source>
        <dbReference type="ARBA" id="ARBA00022837"/>
    </source>
</evidence>
<protein>
    <recommendedName>
        <fullName evidence="2">EF-hand domain-containing protein</fullName>
    </recommendedName>
</protein>
<keyword evidence="4" id="KW-1185">Reference proteome</keyword>
<evidence type="ECO:0000259" key="2">
    <source>
        <dbReference type="PROSITE" id="PS50222"/>
    </source>
</evidence>
<dbReference type="PROSITE" id="PS50222">
    <property type="entry name" value="EF_HAND_2"/>
    <property type="match status" value="1"/>
</dbReference>
<evidence type="ECO:0000313" key="4">
    <source>
        <dbReference type="Proteomes" id="UP001370490"/>
    </source>
</evidence>
<dbReference type="PROSITE" id="PS00018">
    <property type="entry name" value="EF_HAND_1"/>
    <property type="match status" value="1"/>
</dbReference>
<dbReference type="AlphaFoldDB" id="A0AAN8VT34"/>
<dbReference type="SUPFAM" id="SSF47473">
    <property type="entry name" value="EF-hand"/>
    <property type="match status" value="1"/>
</dbReference>
<reference evidence="3 4" key="1">
    <citation type="submission" date="2023-12" db="EMBL/GenBank/DDBJ databases">
        <title>A high-quality genome assembly for Dillenia turbinata (Dilleniales).</title>
        <authorList>
            <person name="Chanderbali A."/>
        </authorList>
    </citation>
    <scope>NUCLEOTIDE SEQUENCE [LARGE SCALE GENOMIC DNA]</scope>
    <source>
        <strain evidence="3">LSX21</strain>
        <tissue evidence="3">Leaf</tissue>
    </source>
</reference>
<feature type="domain" description="EF-hand" evidence="2">
    <location>
        <begin position="2"/>
        <end position="37"/>
    </location>
</feature>
<dbReference type="InterPro" id="IPR018247">
    <property type="entry name" value="EF_Hand_1_Ca_BS"/>
</dbReference>
<dbReference type="Gene3D" id="1.10.238.10">
    <property type="entry name" value="EF-hand"/>
    <property type="match status" value="1"/>
</dbReference>
<name>A0AAN8VT34_9MAGN</name>
<dbReference type="GO" id="GO:0005509">
    <property type="term" value="F:calcium ion binding"/>
    <property type="evidence" value="ECO:0007669"/>
    <property type="project" value="InterPro"/>
</dbReference>
<dbReference type="EMBL" id="JBAMMX010000005">
    <property type="protein sequence ID" value="KAK6939594.1"/>
    <property type="molecule type" value="Genomic_DNA"/>
</dbReference>